<dbReference type="InterPro" id="IPR027408">
    <property type="entry name" value="PNPase/RNase_PH_dom_sf"/>
</dbReference>
<evidence type="ECO:0000256" key="5">
    <source>
        <dbReference type="ARBA" id="ARBA00022552"/>
    </source>
</evidence>
<comment type="caution">
    <text evidence="11">The sequence shown here is derived from an EMBL/GenBank/DDBJ whole genome shotgun (WGS) entry which is preliminary data.</text>
</comment>
<evidence type="ECO:0000256" key="2">
    <source>
        <dbReference type="ARBA" id="ARBA00004496"/>
    </source>
</evidence>
<dbReference type="GO" id="GO:0000177">
    <property type="term" value="C:cytoplasmic exosome (RNase complex)"/>
    <property type="evidence" value="ECO:0007669"/>
    <property type="project" value="TreeGrafter"/>
</dbReference>
<evidence type="ECO:0000256" key="7">
    <source>
        <dbReference type="ARBA" id="ARBA00022884"/>
    </source>
</evidence>
<feature type="domain" description="Exoribonuclease phosphorolytic" evidence="10">
    <location>
        <begin position="40"/>
        <end position="205"/>
    </location>
</feature>
<name>A0A3M7HS36_HORWE</name>
<dbReference type="PANTHER" id="PTHR11953:SF2">
    <property type="entry name" value="EXOSOME COMPLEX COMPONENT MTR3"/>
    <property type="match status" value="1"/>
</dbReference>
<accession>A0A3M7HS36</accession>
<dbReference type="InterPro" id="IPR050080">
    <property type="entry name" value="RNase_PH"/>
</dbReference>
<sequence length="500" mass="54381">MQADRRRLNPPAGGTAPPIFATPPKPTTISRPKRSRKADEHRKLFLRTGIVPSASGSAYYEIPPQQPQDQQASENILVPPQRSSLKITCTVHGPRPLPRNAQFSPNLLLSTHVKYAPFATRNRRGYVRDSSERDLGAHLDTALRGVIIGERWPKSGVEVVITVLEGEEDGWWGDEAGRQEGGWGMMGVLAGCITVASAALVDAGIDCVDVISGGVAAVVQDAEQKGERQLVLDPCPAEHGKLRAACVVGYLQSRDELTECWIKGDAGVEVESLVDEAVKAASLSRTVLVEAIKESVQMKIQNKEVEDVNGRAKDGKGTKRDHPPLSLLNLFTVFRTPDWPTRDVRRKPTEPELKEQRAIARQPHCSPPQHPTVPRVIRDDLRLIVLVVGLEVVVVVDKDPRQCIAGATAQDLEPATDHDPTNFLLHRDLEVLLLIQKGEVGATEEEGVHRVVDAACFAADPATGMQQSRWRPLSVAVGVGHPDDGSADEHLAVDTVAHLG</sequence>
<comment type="subcellular location">
    <subcellularLocation>
        <location evidence="2">Cytoplasm</location>
    </subcellularLocation>
    <subcellularLocation>
        <location evidence="1">Nucleus</location>
    </subcellularLocation>
</comment>
<evidence type="ECO:0000256" key="8">
    <source>
        <dbReference type="ARBA" id="ARBA00023242"/>
    </source>
</evidence>
<protein>
    <recommendedName>
        <fullName evidence="10">Exoribonuclease phosphorolytic domain-containing protein</fullName>
    </recommendedName>
</protein>
<dbReference type="Proteomes" id="UP000280598">
    <property type="component" value="Unassembled WGS sequence"/>
</dbReference>
<proteinExistence type="inferred from homology"/>
<evidence type="ECO:0000256" key="9">
    <source>
        <dbReference type="SAM" id="MobiDB-lite"/>
    </source>
</evidence>
<gene>
    <name evidence="11" type="ORF">D0860_01243</name>
</gene>
<dbReference type="VEuPathDB" id="FungiDB:BTJ68_09523"/>
<keyword evidence="5" id="KW-0698">rRNA processing</keyword>
<feature type="region of interest" description="Disordered" evidence="9">
    <location>
        <begin position="341"/>
        <end position="373"/>
    </location>
</feature>
<feature type="compositionally biased region" description="Basic and acidic residues" evidence="9">
    <location>
        <begin position="341"/>
        <end position="358"/>
    </location>
</feature>
<dbReference type="GO" id="GO:0071028">
    <property type="term" value="P:nuclear mRNA surveillance"/>
    <property type="evidence" value="ECO:0007669"/>
    <property type="project" value="TreeGrafter"/>
</dbReference>
<dbReference type="GO" id="GO:0071051">
    <property type="term" value="P:poly(A)-dependent snoRNA 3'-end processing"/>
    <property type="evidence" value="ECO:0007669"/>
    <property type="project" value="TreeGrafter"/>
</dbReference>
<dbReference type="Pfam" id="PF01138">
    <property type="entry name" value="RNase_PH"/>
    <property type="match status" value="1"/>
</dbReference>
<keyword evidence="4" id="KW-0963">Cytoplasm</keyword>
<dbReference type="GO" id="GO:0016075">
    <property type="term" value="P:rRNA catabolic process"/>
    <property type="evidence" value="ECO:0007669"/>
    <property type="project" value="TreeGrafter"/>
</dbReference>
<dbReference type="GO" id="GO:0034475">
    <property type="term" value="P:U4 snRNA 3'-end processing"/>
    <property type="evidence" value="ECO:0007669"/>
    <property type="project" value="TreeGrafter"/>
</dbReference>
<dbReference type="PANTHER" id="PTHR11953">
    <property type="entry name" value="EXOSOME COMPLEX COMPONENT"/>
    <property type="match status" value="1"/>
</dbReference>
<evidence type="ECO:0000256" key="4">
    <source>
        <dbReference type="ARBA" id="ARBA00022490"/>
    </source>
</evidence>
<dbReference type="CDD" id="cd11371">
    <property type="entry name" value="RNase_PH_MTR3"/>
    <property type="match status" value="1"/>
</dbReference>
<dbReference type="AlphaFoldDB" id="A0A3M7HS36"/>
<reference evidence="11 12" key="1">
    <citation type="journal article" date="2018" name="BMC Genomics">
        <title>Genomic evidence for intraspecific hybridization in a clonal and extremely halotolerant yeast.</title>
        <authorList>
            <person name="Gostincar C."/>
            <person name="Stajich J.E."/>
            <person name="Zupancic J."/>
            <person name="Zalar P."/>
            <person name="Gunde-Cimerman N."/>
        </authorList>
    </citation>
    <scope>NUCLEOTIDE SEQUENCE [LARGE SCALE GENOMIC DNA]</scope>
    <source>
        <strain evidence="11 12">EXF-562</strain>
    </source>
</reference>
<keyword evidence="7" id="KW-0694">RNA-binding</keyword>
<keyword evidence="8" id="KW-0539">Nucleus</keyword>
<dbReference type="GO" id="GO:0006364">
    <property type="term" value="P:rRNA processing"/>
    <property type="evidence" value="ECO:0007669"/>
    <property type="project" value="UniProtKB-KW"/>
</dbReference>
<evidence type="ECO:0000313" key="11">
    <source>
        <dbReference type="EMBL" id="RMZ16047.1"/>
    </source>
</evidence>
<feature type="region of interest" description="Disordered" evidence="9">
    <location>
        <begin position="1"/>
        <end position="40"/>
    </location>
</feature>
<dbReference type="GO" id="GO:0005730">
    <property type="term" value="C:nucleolus"/>
    <property type="evidence" value="ECO:0007669"/>
    <property type="project" value="TreeGrafter"/>
</dbReference>
<evidence type="ECO:0000256" key="6">
    <source>
        <dbReference type="ARBA" id="ARBA00022835"/>
    </source>
</evidence>
<dbReference type="GO" id="GO:0000176">
    <property type="term" value="C:nuclear exosome (RNase complex)"/>
    <property type="evidence" value="ECO:0007669"/>
    <property type="project" value="TreeGrafter"/>
</dbReference>
<dbReference type="InterPro" id="IPR001247">
    <property type="entry name" value="ExoRNase_PH_dom1"/>
</dbReference>
<evidence type="ECO:0000259" key="10">
    <source>
        <dbReference type="Pfam" id="PF01138"/>
    </source>
</evidence>
<dbReference type="EMBL" id="QWIS01000014">
    <property type="protein sequence ID" value="RMZ16047.1"/>
    <property type="molecule type" value="Genomic_DNA"/>
</dbReference>
<evidence type="ECO:0000256" key="1">
    <source>
        <dbReference type="ARBA" id="ARBA00004123"/>
    </source>
</evidence>
<dbReference type="GO" id="GO:0003723">
    <property type="term" value="F:RNA binding"/>
    <property type="evidence" value="ECO:0007669"/>
    <property type="project" value="UniProtKB-KW"/>
</dbReference>
<dbReference type="Gene3D" id="3.30.230.70">
    <property type="entry name" value="GHMP Kinase, N-terminal domain"/>
    <property type="match status" value="1"/>
</dbReference>
<evidence type="ECO:0000313" key="12">
    <source>
        <dbReference type="Proteomes" id="UP000280598"/>
    </source>
</evidence>
<organism evidence="11 12">
    <name type="scientific">Hortaea werneckii</name>
    <name type="common">Black yeast</name>
    <name type="synonym">Cladosporium werneckii</name>
    <dbReference type="NCBI Taxonomy" id="91943"/>
    <lineage>
        <taxon>Eukaryota</taxon>
        <taxon>Fungi</taxon>
        <taxon>Dikarya</taxon>
        <taxon>Ascomycota</taxon>
        <taxon>Pezizomycotina</taxon>
        <taxon>Dothideomycetes</taxon>
        <taxon>Dothideomycetidae</taxon>
        <taxon>Mycosphaerellales</taxon>
        <taxon>Teratosphaeriaceae</taxon>
        <taxon>Hortaea</taxon>
    </lineage>
</organism>
<dbReference type="InterPro" id="IPR020568">
    <property type="entry name" value="Ribosomal_Su5_D2-typ_SF"/>
</dbReference>
<dbReference type="SUPFAM" id="SSF54211">
    <property type="entry name" value="Ribosomal protein S5 domain 2-like"/>
    <property type="match status" value="1"/>
</dbReference>
<keyword evidence="6" id="KW-0271">Exosome</keyword>
<comment type="similarity">
    <text evidence="3">Belongs to the RNase PH family.</text>
</comment>
<evidence type="ECO:0000256" key="3">
    <source>
        <dbReference type="ARBA" id="ARBA00006678"/>
    </source>
</evidence>